<name>A0A915JX29_ROMCU</name>
<evidence type="ECO:0000313" key="1">
    <source>
        <dbReference type="Proteomes" id="UP000887565"/>
    </source>
</evidence>
<evidence type="ECO:0000313" key="2">
    <source>
        <dbReference type="WBParaSite" id="nRc.2.0.1.t30881-RA"/>
    </source>
</evidence>
<reference evidence="2" key="1">
    <citation type="submission" date="2022-11" db="UniProtKB">
        <authorList>
            <consortium name="WormBaseParasite"/>
        </authorList>
    </citation>
    <scope>IDENTIFICATION</scope>
</reference>
<accession>A0A915JX29</accession>
<keyword evidence="1" id="KW-1185">Reference proteome</keyword>
<dbReference type="AlphaFoldDB" id="A0A915JX29"/>
<sequence>MAKPKEKITDRLCNLAYVGVYTEKLDFTHFFQSNEETENEYKIKPNIFLLMVCINGGGKSQANNYLWRLYRRLPM</sequence>
<dbReference type="Proteomes" id="UP000887565">
    <property type="component" value="Unplaced"/>
</dbReference>
<protein>
    <submittedName>
        <fullName evidence="2">Uncharacterized protein</fullName>
    </submittedName>
</protein>
<proteinExistence type="predicted"/>
<dbReference type="WBParaSite" id="nRc.2.0.1.t30881-RA">
    <property type="protein sequence ID" value="nRc.2.0.1.t30881-RA"/>
    <property type="gene ID" value="nRc.2.0.1.g30881"/>
</dbReference>
<organism evidence="1 2">
    <name type="scientific">Romanomermis culicivorax</name>
    <name type="common">Nematode worm</name>
    <dbReference type="NCBI Taxonomy" id="13658"/>
    <lineage>
        <taxon>Eukaryota</taxon>
        <taxon>Metazoa</taxon>
        <taxon>Ecdysozoa</taxon>
        <taxon>Nematoda</taxon>
        <taxon>Enoplea</taxon>
        <taxon>Dorylaimia</taxon>
        <taxon>Mermithida</taxon>
        <taxon>Mermithoidea</taxon>
        <taxon>Mermithidae</taxon>
        <taxon>Romanomermis</taxon>
    </lineage>
</organism>